<dbReference type="Gene3D" id="3.40.50.1820">
    <property type="entry name" value="alpha/beta hydrolase"/>
    <property type="match status" value="1"/>
</dbReference>
<dbReference type="PATRIC" id="fig|465820.4.peg.1256"/>
<evidence type="ECO:0000256" key="2">
    <source>
        <dbReference type="ARBA" id="ARBA00022801"/>
    </source>
</evidence>
<evidence type="ECO:0000256" key="1">
    <source>
        <dbReference type="ARBA" id="ARBA00022729"/>
    </source>
</evidence>
<keyword evidence="2" id="KW-0378">Hydrolase</keyword>
<dbReference type="PANTHER" id="PTHR43037:SF5">
    <property type="entry name" value="FERULOYL ESTERASE"/>
    <property type="match status" value="1"/>
</dbReference>
<dbReference type="AlphaFoldDB" id="A0A147DRT1"/>
<protein>
    <recommendedName>
        <fullName evidence="6">Poly(3-hydroxybutyrate) depolymerase</fullName>
    </recommendedName>
</protein>
<name>A0A147DRT1_9MICO</name>
<dbReference type="SUPFAM" id="SSF55383">
    <property type="entry name" value="Copper amine oxidase, domain N"/>
    <property type="match status" value="1"/>
</dbReference>
<evidence type="ECO:0000313" key="4">
    <source>
        <dbReference type="EMBL" id="KTR52526.1"/>
    </source>
</evidence>
<dbReference type="InterPro" id="IPR010126">
    <property type="entry name" value="Esterase_phb"/>
</dbReference>
<dbReference type="EMBL" id="LDRC01000028">
    <property type="protein sequence ID" value="KTR52526.1"/>
    <property type="molecule type" value="Genomic_DNA"/>
</dbReference>
<dbReference type="OrthoDB" id="9767239at2"/>
<dbReference type="InterPro" id="IPR029058">
    <property type="entry name" value="AB_hydrolase_fold"/>
</dbReference>
<sequence>MTDPTTPTDPHGRRPVIRPGTPDNDNRDFLPSHLRGTDIVVNENGNNSQPYPTGLIDLRDLLHTDSGATGVAFIPRSAQAGPELPLVISLHGGMMAGWGQAVYSSWTLVAEREGFAVVFPDASAGGIWALSDLPAGLGGEVAGAEDFVPATSGENPDEAQIIRLIDAIAGVVSVDRSRIYMHGMSMGHGMADQFARRHGHLLAGVAGSAGATSPRTLDDEPPRTAVPVWSTQVEFDDVPTFFGTDRLTALAANRAAWVTVNRVRSSVPVVTTNGSDTVLHWRGARGDVVLRDVAGRDHGQPFDDAEQVWAFFNGLRRGREGIESAGPDVPGDAVNLIVADGSRRAVLDQQPVEMRVAPARYQSWKYHGLGGDRVLRADIVMMPTEFLAEHFGTQRRVQDAGASVSFALPDGREVRFTRGSVACLVDGHVVGMPVECVERDGDLFVPAAWFLRMTRGWWTSERDGVLYATDHWCELSVVAAAALRDALRTAVTL</sequence>
<dbReference type="GO" id="GO:0016787">
    <property type="term" value="F:hydrolase activity"/>
    <property type="evidence" value="ECO:0007669"/>
    <property type="project" value="UniProtKB-KW"/>
</dbReference>
<evidence type="ECO:0008006" key="6">
    <source>
        <dbReference type="Google" id="ProtNLM"/>
    </source>
</evidence>
<keyword evidence="1" id="KW-0732">Signal</keyword>
<accession>A0A147DRT1</accession>
<dbReference type="GO" id="GO:0005576">
    <property type="term" value="C:extracellular region"/>
    <property type="evidence" value="ECO:0007669"/>
    <property type="project" value="InterPro"/>
</dbReference>
<reference evidence="4 5" key="1">
    <citation type="journal article" date="2016" name="Front. Microbiol.">
        <title>Genomic Resource of Rice Seed Associated Bacteria.</title>
        <authorList>
            <person name="Midha S."/>
            <person name="Bansal K."/>
            <person name="Sharma S."/>
            <person name="Kumar N."/>
            <person name="Patil P.P."/>
            <person name="Chaudhry V."/>
            <person name="Patil P.B."/>
        </authorList>
    </citation>
    <scope>NUCLEOTIDE SEQUENCE [LARGE SCALE GENOMIC DNA]</scope>
    <source>
        <strain evidence="4 5">NS359</strain>
    </source>
</reference>
<dbReference type="SUPFAM" id="SSF53474">
    <property type="entry name" value="alpha/beta-Hydrolases"/>
    <property type="match status" value="1"/>
</dbReference>
<dbReference type="RefSeq" id="WP_082687495.1">
    <property type="nucleotide sequence ID" value="NZ_LDRC01000028.1"/>
</dbReference>
<dbReference type="PANTHER" id="PTHR43037">
    <property type="entry name" value="UNNAMED PRODUCT-RELATED"/>
    <property type="match status" value="1"/>
</dbReference>
<dbReference type="Proteomes" id="UP000072763">
    <property type="component" value="Unassembled WGS sequence"/>
</dbReference>
<evidence type="ECO:0000256" key="3">
    <source>
        <dbReference type="SAM" id="MobiDB-lite"/>
    </source>
</evidence>
<organism evidence="4 5">
    <name type="scientific">Curtobacterium oceanosedimentum</name>
    <dbReference type="NCBI Taxonomy" id="465820"/>
    <lineage>
        <taxon>Bacteria</taxon>
        <taxon>Bacillati</taxon>
        <taxon>Actinomycetota</taxon>
        <taxon>Actinomycetes</taxon>
        <taxon>Micrococcales</taxon>
        <taxon>Microbacteriaceae</taxon>
        <taxon>Curtobacterium</taxon>
    </lineage>
</organism>
<dbReference type="InterPro" id="IPR036582">
    <property type="entry name" value="Mao_N_sf"/>
</dbReference>
<gene>
    <name evidence="4" type="ORF">NS359_05980</name>
</gene>
<proteinExistence type="predicted"/>
<dbReference type="InterPro" id="IPR050955">
    <property type="entry name" value="Plant_Biomass_Hydrol_Est"/>
</dbReference>
<evidence type="ECO:0000313" key="5">
    <source>
        <dbReference type="Proteomes" id="UP000072763"/>
    </source>
</evidence>
<dbReference type="Pfam" id="PF10503">
    <property type="entry name" value="Esterase_PHB"/>
    <property type="match status" value="1"/>
</dbReference>
<feature type="region of interest" description="Disordered" evidence="3">
    <location>
        <begin position="1"/>
        <end position="28"/>
    </location>
</feature>
<comment type="caution">
    <text evidence="4">The sequence shown here is derived from an EMBL/GenBank/DDBJ whole genome shotgun (WGS) entry which is preliminary data.</text>
</comment>